<evidence type="ECO:0000313" key="2">
    <source>
        <dbReference type="Proteomes" id="UP001385951"/>
    </source>
</evidence>
<gene>
    <name evidence="1" type="ORF">QCA50_013103</name>
</gene>
<protein>
    <submittedName>
        <fullName evidence="1">Uncharacterized protein</fullName>
    </submittedName>
</protein>
<dbReference type="Proteomes" id="UP001385951">
    <property type="component" value="Unassembled WGS sequence"/>
</dbReference>
<proteinExistence type="predicted"/>
<reference evidence="1 2" key="1">
    <citation type="submission" date="2022-09" db="EMBL/GenBank/DDBJ databases">
        <authorList>
            <person name="Palmer J.M."/>
        </authorList>
    </citation>
    <scope>NUCLEOTIDE SEQUENCE [LARGE SCALE GENOMIC DNA]</scope>
    <source>
        <strain evidence="1 2">DSM 7382</strain>
    </source>
</reference>
<dbReference type="EMBL" id="JASBNA010000029">
    <property type="protein sequence ID" value="KAK7683727.1"/>
    <property type="molecule type" value="Genomic_DNA"/>
</dbReference>
<keyword evidence="2" id="KW-1185">Reference proteome</keyword>
<dbReference type="AlphaFoldDB" id="A0AAW0G2D7"/>
<comment type="caution">
    <text evidence="1">The sequence shown here is derived from an EMBL/GenBank/DDBJ whole genome shotgun (WGS) entry which is preliminary data.</text>
</comment>
<accession>A0AAW0G2D7</accession>
<sequence>MLNKTELNKTLFTFYNIGSEHTNETVIPASNVNGRRAYKNKSNDPIAVTDKLVTAGGESGTKDDDTTLIGQRCQGHDSHSRIDILEPCHK</sequence>
<organism evidence="1 2">
    <name type="scientific">Cerrena zonata</name>
    <dbReference type="NCBI Taxonomy" id="2478898"/>
    <lineage>
        <taxon>Eukaryota</taxon>
        <taxon>Fungi</taxon>
        <taxon>Dikarya</taxon>
        <taxon>Basidiomycota</taxon>
        <taxon>Agaricomycotina</taxon>
        <taxon>Agaricomycetes</taxon>
        <taxon>Polyporales</taxon>
        <taxon>Cerrenaceae</taxon>
        <taxon>Cerrena</taxon>
    </lineage>
</organism>
<evidence type="ECO:0000313" key="1">
    <source>
        <dbReference type="EMBL" id="KAK7683727.1"/>
    </source>
</evidence>
<name>A0AAW0G2D7_9APHY</name>